<dbReference type="Proteomes" id="UP000070263">
    <property type="component" value="Unassembled WGS sequence"/>
</dbReference>
<accession>A0A133VL98</accession>
<evidence type="ECO:0000313" key="2">
    <source>
        <dbReference type="EMBL" id="KXB07205.1"/>
    </source>
</evidence>
<evidence type="ECO:0008006" key="4">
    <source>
        <dbReference type="Google" id="ProtNLM"/>
    </source>
</evidence>
<gene>
    <name evidence="2" type="ORF">AKJ51_01835</name>
</gene>
<reference evidence="2 3" key="1">
    <citation type="journal article" date="2016" name="Sci. Rep.">
        <title>Metabolic traits of an uncultured archaeal lineage -MSBL1- from brine pools of the Red Sea.</title>
        <authorList>
            <person name="Mwirichia R."/>
            <person name="Alam I."/>
            <person name="Rashid M."/>
            <person name="Vinu M."/>
            <person name="Ba-Alawi W."/>
            <person name="Anthony Kamau A."/>
            <person name="Kamanda Ngugi D."/>
            <person name="Goker M."/>
            <person name="Klenk H.P."/>
            <person name="Bajic V."/>
            <person name="Stingl U."/>
        </authorList>
    </citation>
    <scope>NUCLEOTIDE SEQUENCE [LARGE SCALE GENOMIC DNA]</scope>
    <source>
        <strain evidence="2">SCGC-AAA382A20</strain>
    </source>
</reference>
<dbReference type="EMBL" id="LHYE01000013">
    <property type="protein sequence ID" value="KXB07205.1"/>
    <property type="molecule type" value="Genomic_DNA"/>
</dbReference>
<sequence length="195" mass="21627">MYLKSVEPREIEEGDVVAFSITGAKRARYNYPSTIIHRVVNIEERDGTLWFQTAGDKTGKDPFKIVEYNARSKFTGFKIPRVGLALLFLNTGQGRMWLLFSGVFLLSLKFVPDAWEGWRENKEKTESIHEGVEKLKETAGRPAAEGSDIVMKRDEYGDVSEVRREGAGGRTPGDLNLVRNSAASNAQVGGGQSGE</sequence>
<protein>
    <recommendedName>
        <fullName evidence="4">Signal peptidase I</fullName>
    </recommendedName>
</protein>
<feature type="compositionally biased region" description="Polar residues" evidence="1">
    <location>
        <begin position="178"/>
        <end position="187"/>
    </location>
</feature>
<keyword evidence="3" id="KW-1185">Reference proteome</keyword>
<feature type="region of interest" description="Disordered" evidence="1">
    <location>
        <begin position="162"/>
        <end position="195"/>
    </location>
</feature>
<evidence type="ECO:0000313" key="3">
    <source>
        <dbReference type="Proteomes" id="UP000070263"/>
    </source>
</evidence>
<organism evidence="2 3">
    <name type="scientific">candidate division MSBL1 archaeon SCGC-AAA382A20</name>
    <dbReference type="NCBI Taxonomy" id="1698280"/>
    <lineage>
        <taxon>Archaea</taxon>
        <taxon>Methanobacteriati</taxon>
        <taxon>Methanobacteriota</taxon>
        <taxon>candidate division MSBL1</taxon>
    </lineage>
</organism>
<proteinExistence type="predicted"/>
<comment type="caution">
    <text evidence="2">The sequence shown here is derived from an EMBL/GenBank/DDBJ whole genome shotgun (WGS) entry which is preliminary data.</text>
</comment>
<evidence type="ECO:0000256" key="1">
    <source>
        <dbReference type="SAM" id="MobiDB-lite"/>
    </source>
</evidence>
<dbReference type="AlphaFoldDB" id="A0A133VL98"/>
<name>A0A133VL98_9EURY</name>